<reference evidence="4" key="1">
    <citation type="submission" date="2012-11" db="EMBL/GenBank/DDBJ databases">
        <authorList>
            <person name="Lucero-Rivera Y.E."/>
            <person name="Tovar-Ramirez D."/>
        </authorList>
    </citation>
    <scope>NUCLEOTIDE SEQUENCE [LARGE SCALE GENOMIC DNA]</scope>
    <source>
        <strain evidence="4">Araruama</strain>
    </source>
</reference>
<evidence type="ECO:0000259" key="2">
    <source>
        <dbReference type="Pfam" id="PF01370"/>
    </source>
</evidence>
<gene>
    <name evidence="3" type="ORF">OMM_05166</name>
</gene>
<dbReference type="Proteomes" id="UP000189670">
    <property type="component" value="Unassembled WGS sequence"/>
</dbReference>
<dbReference type="InterPro" id="IPR001509">
    <property type="entry name" value="Epimerase_deHydtase"/>
</dbReference>
<evidence type="ECO:0000313" key="3">
    <source>
        <dbReference type="EMBL" id="ETR67378.1"/>
    </source>
</evidence>
<dbReference type="SUPFAM" id="SSF51735">
    <property type="entry name" value="NAD(P)-binding Rossmann-fold domains"/>
    <property type="match status" value="1"/>
</dbReference>
<comment type="caution">
    <text evidence="3">The sequence shown here is derived from an EMBL/GenBank/DDBJ whole genome shotgun (WGS) entry which is preliminary data.</text>
</comment>
<evidence type="ECO:0000313" key="4">
    <source>
        <dbReference type="Proteomes" id="UP000189670"/>
    </source>
</evidence>
<dbReference type="Gene3D" id="3.40.50.720">
    <property type="entry name" value="NAD(P)-binding Rossmann-like Domain"/>
    <property type="match status" value="1"/>
</dbReference>
<proteinExistence type="inferred from homology"/>
<name>A0A1V1NXU8_9BACT</name>
<comment type="similarity">
    <text evidence="1">Belongs to the NAD(P)-dependent epimerase/dehydratase family.</text>
</comment>
<feature type="domain" description="NAD-dependent epimerase/dehydratase" evidence="2">
    <location>
        <begin position="3"/>
        <end position="208"/>
    </location>
</feature>
<dbReference type="CDD" id="cd08946">
    <property type="entry name" value="SDR_e"/>
    <property type="match status" value="1"/>
</dbReference>
<accession>A0A1V1NXU8</accession>
<evidence type="ECO:0000256" key="1">
    <source>
        <dbReference type="ARBA" id="ARBA00007637"/>
    </source>
</evidence>
<dbReference type="EMBL" id="ATBP01001409">
    <property type="protein sequence ID" value="ETR67378.1"/>
    <property type="molecule type" value="Genomic_DNA"/>
</dbReference>
<dbReference type="PANTHER" id="PTHR43000">
    <property type="entry name" value="DTDP-D-GLUCOSE 4,6-DEHYDRATASE-RELATED"/>
    <property type="match status" value="1"/>
</dbReference>
<sequence>MKILVTGGSGFLGSHVADALTNAGHDVTIFDIHHSSYLKQGQKMIVGDILDEKVVNKAVKNNEVVYHFAGIADIDECAKRPVDTTKYNILATVYLLEACKNNHIKRFVFASSAYVFSDTGYFYRISKQTCESFIENYSELYGLLYTCLRYGSLYGDRADERNSIYKLLKDAILTKKITYQGAGDEIREFIHVRDAAQSSVDILNKKYENQNIILTGTEKFTYVQLLETIKEIMKNKITIDIRPSSRKAHYKLTPYNFIPKFGKKIVCNPHIDMGQGLLLCMAEIYEKFHSEDF</sequence>
<protein>
    <submittedName>
        <fullName evidence="3">UDP-glucose 4-epimerase</fullName>
    </submittedName>
</protein>
<dbReference type="AlphaFoldDB" id="A0A1V1NXU8"/>
<dbReference type="InterPro" id="IPR036291">
    <property type="entry name" value="NAD(P)-bd_dom_sf"/>
</dbReference>
<organism evidence="3 4">
    <name type="scientific">Candidatus Magnetoglobus multicellularis str. Araruama</name>
    <dbReference type="NCBI Taxonomy" id="890399"/>
    <lineage>
        <taxon>Bacteria</taxon>
        <taxon>Pseudomonadati</taxon>
        <taxon>Thermodesulfobacteriota</taxon>
        <taxon>Desulfobacteria</taxon>
        <taxon>Desulfobacterales</taxon>
        <taxon>Desulfobacteraceae</taxon>
        <taxon>Candidatus Magnetoglobus</taxon>
    </lineage>
</organism>
<dbReference type="Pfam" id="PF01370">
    <property type="entry name" value="Epimerase"/>
    <property type="match status" value="1"/>
</dbReference>